<dbReference type="PANTHER" id="PTHR43674:SF2">
    <property type="entry name" value="BETA-UREIDOPROPIONASE"/>
    <property type="match status" value="1"/>
</dbReference>
<dbReference type="InterPro" id="IPR036526">
    <property type="entry name" value="C-N_Hydrolase_sf"/>
</dbReference>
<proteinExistence type="predicted"/>
<dbReference type="PROSITE" id="PS50263">
    <property type="entry name" value="CN_HYDROLASE"/>
    <property type="match status" value="1"/>
</dbReference>
<dbReference type="PANTHER" id="PTHR43674">
    <property type="entry name" value="NITRILASE C965.09-RELATED"/>
    <property type="match status" value="1"/>
</dbReference>
<dbReference type="OrthoDB" id="9803818at2"/>
<dbReference type="Gene3D" id="3.60.110.10">
    <property type="entry name" value="Carbon-nitrogen hydrolase"/>
    <property type="match status" value="1"/>
</dbReference>
<name>A0A3M9N1Z1_9BACT</name>
<dbReference type="RefSeq" id="WP_123125251.1">
    <property type="nucleotide sequence ID" value="NZ_RJJD01000001.1"/>
</dbReference>
<dbReference type="Pfam" id="PF00795">
    <property type="entry name" value="CN_hydrolase"/>
    <property type="match status" value="1"/>
</dbReference>
<organism evidence="3 4">
    <name type="scientific">Rufibacter latericius</name>
    <dbReference type="NCBI Taxonomy" id="2487040"/>
    <lineage>
        <taxon>Bacteria</taxon>
        <taxon>Pseudomonadati</taxon>
        <taxon>Bacteroidota</taxon>
        <taxon>Cytophagia</taxon>
        <taxon>Cytophagales</taxon>
        <taxon>Hymenobacteraceae</taxon>
        <taxon>Rufibacter</taxon>
    </lineage>
</organism>
<dbReference type="GO" id="GO:0050126">
    <property type="term" value="F:N-carbamoylputrescine amidase activity"/>
    <property type="evidence" value="ECO:0007669"/>
    <property type="project" value="TreeGrafter"/>
</dbReference>
<dbReference type="EMBL" id="RJJD01000001">
    <property type="protein sequence ID" value="RNI31347.1"/>
    <property type="molecule type" value="Genomic_DNA"/>
</dbReference>
<feature type="domain" description="CN hydrolase" evidence="2">
    <location>
        <begin position="1"/>
        <end position="235"/>
    </location>
</feature>
<reference evidence="3 4" key="1">
    <citation type="submission" date="2018-11" db="EMBL/GenBank/DDBJ databases">
        <title>Rufibacter latericius sp. nov., isolated from water in Baiyang Lake.</title>
        <authorList>
            <person name="Yang Y."/>
        </authorList>
    </citation>
    <scope>NUCLEOTIDE SEQUENCE [LARGE SCALE GENOMIC DNA]</scope>
    <source>
        <strain evidence="3 4">R-22-1c-1</strain>
    </source>
</reference>
<evidence type="ECO:0000256" key="1">
    <source>
        <dbReference type="ARBA" id="ARBA00022801"/>
    </source>
</evidence>
<dbReference type="CDD" id="cd07197">
    <property type="entry name" value="nitrilase"/>
    <property type="match status" value="1"/>
</dbReference>
<gene>
    <name evidence="3" type="ORF">EFB08_02135</name>
</gene>
<dbReference type="AlphaFoldDB" id="A0A3M9N1Z1"/>
<evidence type="ECO:0000313" key="4">
    <source>
        <dbReference type="Proteomes" id="UP000272117"/>
    </source>
</evidence>
<dbReference type="InterPro" id="IPR003010">
    <property type="entry name" value="C-N_Hydrolase"/>
</dbReference>
<comment type="caution">
    <text evidence="3">The sequence shown here is derived from an EMBL/GenBank/DDBJ whole genome shotgun (WGS) entry which is preliminary data.</text>
</comment>
<evidence type="ECO:0000259" key="2">
    <source>
        <dbReference type="PROSITE" id="PS50263"/>
    </source>
</evidence>
<dbReference type="GO" id="GO:0033388">
    <property type="term" value="P:putrescine biosynthetic process from arginine"/>
    <property type="evidence" value="ECO:0007669"/>
    <property type="project" value="TreeGrafter"/>
</dbReference>
<protein>
    <submittedName>
        <fullName evidence="3">Carbon-nitrogen hydrolase family protein</fullName>
    </submittedName>
</protein>
<dbReference type="SUPFAM" id="SSF56317">
    <property type="entry name" value="Carbon-nitrogen hydrolase"/>
    <property type="match status" value="1"/>
</dbReference>
<sequence>MKIGVAQNRPVAGDIEQNLEGHRRLIDLAVTNAADMVIFPELSLTGYEPSLAQELATHPEDPRLDAFQEMSDTHQIIIGVGVPTKQEAGTCISLILLKPYQEKQIYSKQYLHADEEPYFVAGQNATGFIGEDNRIALAICYELSVPEHAQHAFTSGAEMYLASVVKSVRGIDKAWQRLSDIAEHFGMTVLMANSVGLADGEECAGKSAIWDNQGNLLGQLNDTQEGILLLDTVTQEVTSITL</sequence>
<accession>A0A3M9N1Z1</accession>
<keyword evidence="4" id="KW-1185">Reference proteome</keyword>
<dbReference type="Proteomes" id="UP000272117">
    <property type="component" value="Unassembled WGS sequence"/>
</dbReference>
<dbReference type="InterPro" id="IPR050345">
    <property type="entry name" value="Aliph_Amidase/BUP"/>
</dbReference>
<evidence type="ECO:0000313" key="3">
    <source>
        <dbReference type="EMBL" id="RNI31347.1"/>
    </source>
</evidence>
<keyword evidence="1 3" id="KW-0378">Hydrolase</keyword>